<dbReference type="CDD" id="cd00093">
    <property type="entry name" value="HTH_XRE"/>
    <property type="match status" value="1"/>
</dbReference>
<organism evidence="3 4">
    <name type="scientific">Oscillibacter valericigenes</name>
    <dbReference type="NCBI Taxonomy" id="351091"/>
    <lineage>
        <taxon>Bacteria</taxon>
        <taxon>Bacillati</taxon>
        <taxon>Bacillota</taxon>
        <taxon>Clostridia</taxon>
        <taxon>Eubacteriales</taxon>
        <taxon>Oscillospiraceae</taxon>
        <taxon>Oscillibacter</taxon>
    </lineage>
</organism>
<reference evidence="3 4" key="1">
    <citation type="journal article" date="2021" name="Sci. Rep.">
        <title>The distribution of antibiotic resistance genes in chicken gut microbiota commensals.</title>
        <authorList>
            <person name="Juricova H."/>
            <person name="Matiasovicova J."/>
            <person name="Kubasova T."/>
            <person name="Cejkova D."/>
            <person name="Rychlik I."/>
        </authorList>
    </citation>
    <scope>NUCLEOTIDE SEQUENCE [LARGE SCALE GENOMIC DNA]</scope>
    <source>
        <strain evidence="3 4">An411</strain>
    </source>
</reference>
<feature type="domain" description="HTH cro/C1-type" evidence="2">
    <location>
        <begin position="10"/>
        <end position="64"/>
    </location>
</feature>
<comment type="caution">
    <text evidence="3">The sequence shown here is derived from an EMBL/GenBank/DDBJ whole genome shotgun (WGS) entry which is preliminary data.</text>
</comment>
<accession>A0ABS2FRF2</accession>
<dbReference type="Pfam" id="PF12844">
    <property type="entry name" value="HTH_19"/>
    <property type="match status" value="1"/>
</dbReference>
<dbReference type="PROSITE" id="PS50943">
    <property type="entry name" value="HTH_CROC1"/>
    <property type="match status" value="1"/>
</dbReference>
<dbReference type="RefSeq" id="WP_195607969.1">
    <property type="nucleotide sequence ID" value="NZ_JACSNX010000001.1"/>
</dbReference>
<evidence type="ECO:0000313" key="4">
    <source>
        <dbReference type="Proteomes" id="UP000719500"/>
    </source>
</evidence>
<dbReference type="Proteomes" id="UP000719500">
    <property type="component" value="Unassembled WGS sequence"/>
</dbReference>
<dbReference type="InterPro" id="IPR010982">
    <property type="entry name" value="Lambda_DNA-bd_dom_sf"/>
</dbReference>
<name>A0ABS2FRF2_9FIRM</name>
<dbReference type="InterPro" id="IPR001387">
    <property type="entry name" value="Cro/C1-type_HTH"/>
</dbReference>
<dbReference type="SMART" id="SM00530">
    <property type="entry name" value="HTH_XRE"/>
    <property type="match status" value="1"/>
</dbReference>
<proteinExistence type="predicted"/>
<sequence>MDAVKVGARIKAARKVRRLTQAELAQEVDITPKYLSNIECGAKVPKLETFIEIANALEVDANTLLVDVLTVSSAIISTEISEQLAALSPHERKRIKRIFDVMIEDAVKQPK</sequence>
<evidence type="ECO:0000259" key="2">
    <source>
        <dbReference type="PROSITE" id="PS50943"/>
    </source>
</evidence>
<dbReference type="SUPFAM" id="SSF47413">
    <property type="entry name" value="lambda repressor-like DNA-binding domains"/>
    <property type="match status" value="1"/>
</dbReference>
<dbReference type="InterPro" id="IPR050807">
    <property type="entry name" value="TransReg_Diox_bact_type"/>
</dbReference>
<keyword evidence="1" id="KW-0238">DNA-binding</keyword>
<dbReference type="EMBL" id="JACSNX010000001">
    <property type="protein sequence ID" value="MBM6850169.1"/>
    <property type="molecule type" value="Genomic_DNA"/>
</dbReference>
<dbReference type="PANTHER" id="PTHR46797:SF1">
    <property type="entry name" value="METHYLPHOSPHONATE SYNTHASE"/>
    <property type="match status" value="1"/>
</dbReference>
<protein>
    <submittedName>
        <fullName evidence="3">Helix-turn-helix transcriptional regulator</fullName>
    </submittedName>
</protein>
<evidence type="ECO:0000256" key="1">
    <source>
        <dbReference type="ARBA" id="ARBA00023125"/>
    </source>
</evidence>
<dbReference type="PANTHER" id="PTHR46797">
    <property type="entry name" value="HTH-TYPE TRANSCRIPTIONAL REGULATOR"/>
    <property type="match status" value="1"/>
</dbReference>
<evidence type="ECO:0000313" key="3">
    <source>
        <dbReference type="EMBL" id="MBM6850169.1"/>
    </source>
</evidence>
<gene>
    <name evidence="3" type="ORF">H9X91_01795</name>
</gene>
<keyword evidence="4" id="KW-1185">Reference proteome</keyword>
<dbReference type="Gene3D" id="1.10.260.40">
    <property type="entry name" value="lambda repressor-like DNA-binding domains"/>
    <property type="match status" value="1"/>
</dbReference>